<protein>
    <submittedName>
        <fullName evidence="2">Uncharacterized protein</fullName>
    </submittedName>
</protein>
<feature type="signal peptide" evidence="1">
    <location>
        <begin position="1"/>
        <end position="25"/>
    </location>
</feature>
<gene>
    <name evidence="2" type="ORF">MENT_LOCUS15182</name>
</gene>
<name>A0A6V7UPL2_MELEN</name>
<organism evidence="2 3">
    <name type="scientific">Meloidogyne enterolobii</name>
    <name type="common">Root-knot nematode worm</name>
    <name type="synonym">Meloidogyne mayaguensis</name>
    <dbReference type="NCBI Taxonomy" id="390850"/>
    <lineage>
        <taxon>Eukaryota</taxon>
        <taxon>Metazoa</taxon>
        <taxon>Ecdysozoa</taxon>
        <taxon>Nematoda</taxon>
        <taxon>Chromadorea</taxon>
        <taxon>Rhabditida</taxon>
        <taxon>Tylenchina</taxon>
        <taxon>Tylenchomorpha</taxon>
        <taxon>Tylenchoidea</taxon>
        <taxon>Meloidogynidae</taxon>
        <taxon>Meloidogyninae</taxon>
        <taxon>Meloidogyne</taxon>
    </lineage>
</organism>
<sequence length="76" mass="8636">MATKTTIFIIFAICLLINQFMVVSAKKATGLCCKIRDSEVQCKCLKKWGLKHDGDCGGNDKTRREFIARNTKHCRK</sequence>
<proteinExistence type="predicted"/>
<dbReference type="AlphaFoldDB" id="A0A6V7UPL2"/>
<evidence type="ECO:0000256" key="1">
    <source>
        <dbReference type="SAM" id="SignalP"/>
    </source>
</evidence>
<reference evidence="2 3" key="1">
    <citation type="submission" date="2020-08" db="EMBL/GenBank/DDBJ databases">
        <authorList>
            <person name="Koutsovoulos G."/>
            <person name="Danchin GJ E."/>
        </authorList>
    </citation>
    <scope>NUCLEOTIDE SEQUENCE [LARGE SCALE GENOMIC DNA]</scope>
</reference>
<dbReference type="EMBL" id="CAJEWN010000089">
    <property type="protein sequence ID" value="CAD2162031.1"/>
    <property type="molecule type" value="Genomic_DNA"/>
</dbReference>
<dbReference type="Proteomes" id="UP000580250">
    <property type="component" value="Unassembled WGS sequence"/>
</dbReference>
<evidence type="ECO:0000313" key="3">
    <source>
        <dbReference type="Proteomes" id="UP000580250"/>
    </source>
</evidence>
<comment type="caution">
    <text evidence="2">The sequence shown here is derived from an EMBL/GenBank/DDBJ whole genome shotgun (WGS) entry which is preliminary data.</text>
</comment>
<keyword evidence="1" id="KW-0732">Signal</keyword>
<feature type="chain" id="PRO_5028195775" evidence="1">
    <location>
        <begin position="26"/>
        <end position="76"/>
    </location>
</feature>
<evidence type="ECO:0000313" key="2">
    <source>
        <dbReference type="EMBL" id="CAD2162031.1"/>
    </source>
</evidence>
<accession>A0A6V7UPL2</accession>